<accession>A0ABT8JSJ9</accession>
<evidence type="ECO:0000313" key="3">
    <source>
        <dbReference type="Proteomes" id="UP001175097"/>
    </source>
</evidence>
<evidence type="ECO:0000313" key="2">
    <source>
        <dbReference type="EMBL" id="MDN4608141.1"/>
    </source>
</evidence>
<protein>
    <submittedName>
        <fullName evidence="2">Serine hydrolase</fullName>
    </submittedName>
</protein>
<dbReference type="PANTHER" id="PTHR46825">
    <property type="entry name" value="D-ALANYL-D-ALANINE-CARBOXYPEPTIDASE/ENDOPEPTIDASE AMPH"/>
    <property type="match status" value="1"/>
</dbReference>
<dbReference type="RefSeq" id="WP_301244030.1">
    <property type="nucleotide sequence ID" value="NZ_JAROCC010000009.1"/>
</dbReference>
<dbReference type="InterPro" id="IPR012338">
    <property type="entry name" value="Beta-lactam/transpept-like"/>
</dbReference>
<feature type="domain" description="Beta-lactamase-related" evidence="1">
    <location>
        <begin position="44"/>
        <end position="333"/>
    </location>
</feature>
<dbReference type="PANTHER" id="PTHR46825:SF9">
    <property type="entry name" value="BETA-LACTAMASE-RELATED DOMAIN-CONTAINING PROTEIN"/>
    <property type="match status" value="1"/>
</dbReference>
<dbReference type="Proteomes" id="UP001175097">
    <property type="component" value="Unassembled WGS sequence"/>
</dbReference>
<sequence>MTKKYDEIFSRLVKSKQIHESVLLIQNTNGDFSYKNEYGGKSIDAPLLLASITKLFTTTCILILREQGKLSLDDKVMRFFDEGKLSGLHLYKRQEYTSKLTIANLLFQTSGLPDVSEEGKKNLRKLVLKEDMNITIDELITLTKELKPHFAPNTLNRSHYADINFDILGQIIECITGSSLEDVFKSFIFEPLGLEKTYLPIGEDDFIPKIYYKNNALSRPSYIKSCRASGGAISTPREMMVFIKAFFGGGLFNKGIFHQLDKYKKLQITFYPIQYGGGYMRIPLGGLSMLFMGKGELIGHSGSTGAFAFYYPEKDLFFVGDVNQSANPATAIRLAIRLAVSS</sequence>
<dbReference type="GO" id="GO:0016787">
    <property type="term" value="F:hydrolase activity"/>
    <property type="evidence" value="ECO:0007669"/>
    <property type="project" value="UniProtKB-KW"/>
</dbReference>
<dbReference type="SUPFAM" id="SSF56601">
    <property type="entry name" value="beta-lactamase/transpeptidase-like"/>
    <property type="match status" value="1"/>
</dbReference>
<keyword evidence="2" id="KW-0378">Hydrolase</keyword>
<proteinExistence type="predicted"/>
<organism evidence="2 3">
    <name type="scientific">Sporosarcina highlanderae</name>
    <dbReference type="NCBI Taxonomy" id="3035916"/>
    <lineage>
        <taxon>Bacteria</taxon>
        <taxon>Bacillati</taxon>
        <taxon>Bacillota</taxon>
        <taxon>Bacilli</taxon>
        <taxon>Bacillales</taxon>
        <taxon>Caryophanaceae</taxon>
        <taxon>Sporosarcina</taxon>
    </lineage>
</organism>
<keyword evidence="3" id="KW-1185">Reference proteome</keyword>
<dbReference type="InterPro" id="IPR050491">
    <property type="entry name" value="AmpC-like"/>
</dbReference>
<dbReference type="EMBL" id="JAROCC010000009">
    <property type="protein sequence ID" value="MDN4608141.1"/>
    <property type="molecule type" value="Genomic_DNA"/>
</dbReference>
<comment type="caution">
    <text evidence="2">The sequence shown here is derived from an EMBL/GenBank/DDBJ whole genome shotgun (WGS) entry which is preliminary data.</text>
</comment>
<dbReference type="InterPro" id="IPR001466">
    <property type="entry name" value="Beta-lactam-related"/>
</dbReference>
<evidence type="ECO:0000259" key="1">
    <source>
        <dbReference type="Pfam" id="PF00144"/>
    </source>
</evidence>
<reference evidence="2" key="1">
    <citation type="submission" date="2023-03" db="EMBL/GenBank/DDBJ databases">
        <title>MT1 and MT2 Draft Genomes of Novel Species.</title>
        <authorList>
            <person name="Venkateswaran K."/>
        </authorList>
    </citation>
    <scope>NUCLEOTIDE SEQUENCE</scope>
    <source>
        <strain evidence="2">F6_3S_P_2</strain>
    </source>
</reference>
<dbReference type="Gene3D" id="3.40.710.10">
    <property type="entry name" value="DD-peptidase/beta-lactamase superfamily"/>
    <property type="match status" value="1"/>
</dbReference>
<name>A0ABT8JSJ9_9BACL</name>
<dbReference type="Pfam" id="PF00144">
    <property type="entry name" value="Beta-lactamase"/>
    <property type="match status" value="1"/>
</dbReference>
<gene>
    <name evidence="2" type="ORF">P5G49_11745</name>
</gene>